<gene>
    <name evidence="2" type="ORF">H6G83_18165</name>
</gene>
<comment type="caution">
    <text evidence="2">The sequence shown here is derived from an EMBL/GenBank/DDBJ whole genome shotgun (WGS) entry which is preliminary data.</text>
</comment>
<dbReference type="PANTHER" id="PTHR43792:SF13">
    <property type="entry name" value="ACETYLTRANSFERASE"/>
    <property type="match status" value="1"/>
</dbReference>
<evidence type="ECO:0000313" key="2">
    <source>
        <dbReference type="EMBL" id="MBD2502513.1"/>
    </source>
</evidence>
<dbReference type="PANTHER" id="PTHR43792">
    <property type="entry name" value="GNAT FAMILY, PUTATIVE (AFU_ORTHOLOGUE AFUA_3G00765)-RELATED-RELATED"/>
    <property type="match status" value="1"/>
</dbReference>
<dbReference type="InterPro" id="IPR051531">
    <property type="entry name" value="N-acetyltransferase"/>
</dbReference>
<dbReference type="RefSeq" id="WP_190474829.1">
    <property type="nucleotide sequence ID" value="NZ_JACJSG010000024.1"/>
</dbReference>
<dbReference type="Pfam" id="PF13302">
    <property type="entry name" value="Acetyltransf_3"/>
    <property type="match status" value="1"/>
</dbReference>
<evidence type="ECO:0000313" key="3">
    <source>
        <dbReference type="Proteomes" id="UP000661112"/>
    </source>
</evidence>
<evidence type="ECO:0000259" key="1">
    <source>
        <dbReference type="PROSITE" id="PS51186"/>
    </source>
</evidence>
<proteinExistence type="predicted"/>
<reference evidence="2 3" key="1">
    <citation type="journal article" date="2020" name="ISME J.">
        <title>Comparative genomics reveals insights into cyanobacterial evolution and habitat adaptation.</title>
        <authorList>
            <person name="Chen M.Y."/>
            <person name="Teng W.K."/>
            <person name="Zhao L."/>
            <person name="Hu C.X."/>
            <person name="Zhou Y.K."/>
            <person name="Han B.P."/>
            <person name="Song L.R."/>
            <person name="Shu W.S."/>
        </authorList>
    </citation>
    <scope>NUCLEOTIDE SEQUENCE [LARGE SCALE GENOMIC DNA]</scope>
    <source>
        <strain evidence="2 3">FACHB-119</strain>
    </source>
</reference>
<dbReference type="Proteomes" id="UP000661112">
    <property type="component" value="Unassembled WGS sequence"/>
</dbReference>
<dbReference type="Gene3D" id="3.40.630.30">
    <property type="match status" value="1"/>
</dbReference>
<accession>A0ABR8D7W3</accession>
<protein>
    <submittedName>
        <fullName evidence="2">GNAT family N-acetyltransferase</fullName>
    </submittedName>
</protein>
<organism evidence="2 3">
    <name type="scientific">Anabaena azotica FACHB-119</name>
    <dbReference type="NCBI Taxonomy" id="947527"/>
    <lineage>
        <taxon>Bacteria</taxon>
        <taxon>Bacillati</taxon>
        <taxon>Cyanobacteriota</taxon>
        <taxon>Cyanophyceae</taxon>
        <taxon>Nostocales</taxon>
        <taxon>Nostocaceae</taxon>
        <taxon>Anabaena</taxon>
        <taxon>Anabaena azotica</taxon>
    </lineage>
</organism>
<feature type="domain" description="N-acetyltransferase" evidence="1">
    <location>
        <begin position="9"/>
        <end position="175"/>
    </location>
</feature>
<dbReference type="SUPFAM" id="SSF55729">
    <property type="entry name" value="Acyl-CoA N-acyltransferases (Nat)"/>
    <property type="match status" value="1"/>
</dbReference>
<sequence length="177" mass="19594">MEKLFTPRLELVPFKLELVKAAIKGNAELGSLLGVQVLPNWQDEEFFADLPILVDILRQYPLQGEWGWGSLIIHQAENTLIGHVTVKIIPDDTGSPSGSLEIGYHVAPSYRRQGYASEATKAVIDWALSQPTVQSVTAGCDRNNIASKRVLEKTGMQLVETREKILVWKLGKTASVK</sequence>
<dbReference type="EMBL" id="JACJSG010000024">
    <property type="protein sequence ID" value="MBD2502513.1"/>
    <property type="molecule type" value="Genomic_DNA"/>
</dbReference>
<dbReference type="InterPro" id="IPR000182">
    <property type="entry name" value="GNAT_dom"/>
</dbReference>
<dbReference type="InterPro" id="IPR016181">
    <property type="entry name" value="Acyl_CoA_acyltransferase"/>
</dbReference>
<dbReference type="PROSITE" id="PS51186">
    <property type="entry name" value="GNAT"/>
    <property type="match status" value="1"/>
</dbReference>
<keyword evidence="3" id="KW-1185">Reference proteome</keyword>
<name>A0ABR8D7W3_9NOST</name>
<dbReference type="CDD" id="cd04301">
    <property type="entry name" value="NAT_SF"/>
    <property type="match status" value="1"/>
</dbReference>